<evidence type="ECO:0000313" key="2">
    <source>
        <dbReference type="EMBL" id="MBL4915823.1"/>
    </source>
</evidence>
<accession>A0A8K0V8V5</accession>
<dbReference type="AlphaFoldDB" id="A0A8K0V8V5"/>
<evidence type="ECO:0000313" key="3">
    <source>
        <dbReference type="Proteomes" id="UP000648908"/>
    </source>
</evidence>
<dbReference type="Proteomes" id="UP000648908">
    <property type="component" value="Unassembled WGS sequence"/>
</dbReference>
<keyword evidence="3" id="KW-1185">Reference proteome</keyword>
<reference evidence="2" key="1">
    <citation type="submission" date="2021-01" db="EMBL/GenBank/DDBJ databases">
        <title>Tabrizicola alba sp. nov. a motile alkaliphilic bacterium isolated from a soda lake.</title>
        <authorList>
            <person name="Szuroczki S."/>
            <person name="Abbaszade G."/>
            <person name="Schumann P."/>
            <person name="Toth E."/>
        </authorList>
    </citation>
    <scope>NUCLEOTIDE SEQUENCE</scope>
    <source>
        <strain evidence="2">DMG-N-6</strain>
    </source>
</reference>
<gene>
    <name evidence="2" type="ORF">JL811_01205</name>
</gene>
<keyword evidence="1" id="KW-1133">Transmembrane helix</keyword>
<dbReference type="EMBL" id="JAESVN010000001">
    <property type="protein sequence ID" value="MBL4915823.1"/>
    <property type="molecule type" value="Genomic_DNA"/>
</dbReference>
<sequence length="70" mass="7352">MVKVVTFFLIGIVVLAIFGRLGWFGGIMRRSLTGKRKSGKLSRPAICIKCGAPVIGAQGCVCDRPGTGEG</sequence>
<organism evidence="2 3">
    <name type="scientific">Szabonella alba</name>
    <dbReference type="NCBI Taxonomy" id="2804194"/>
    <lineage>
        <taxon>Bacteria</taxon>
        <taxon>Pseudomonadati</taxon>
        <taxon>Pseudomonadota</taxon>
        <taxon>Alphaproteobacteria</taxon>
        <taxon>Rhodobacterales</taxon>
        <taxon>Paracoccaceae</taxon>
        <taxon>Szabonella</taxon>
    </lineage>
</organism>
<protein>
    <submittedName>
        <fullName evidence="2">Uncharacterized protein</fullName>
    </submittedName>
</protein>
<name>A0A8K0V8V5_9RHOB</name>
<feature type="transmembrane region" description="Helical" evidence="1">
    <location>
        <begin position="6"/>
        <end position="27"/>
    </location>
</feature>
<dbReference type="RefSeq" id="WP_202686396.1">
    <property type="nucleotide sequence ID" value="NZ_JAESVN010000001.1"/>
</dbReference>
<evidence type="ECO:0000256" key="1">
    <source>
        <dbReference type="SAM" id="Phobius"/>
    </source>
</evidence>
<comment type="caution">
    <text evidence="2">The sequence shown here is derived from an EMBL/GenBank/DDBJ whole genome shotgun (WGS) entry which is preliminary data.</text>
</comment>
<proteinExistence type="predicted"/>
<keyword evidence="1" id="KW-0472">Membrane</keyword>
<keyword evidence="1" id="KW-0812">Transmembrane</keyword>